<name>A0A2G5H7D6_CERBT</name>
<feature type="region of interest" description="Disordered" evidence="1">
    <location>
        <begin position="581"/>
        <end position="657"/>
    </location>
</feature>
<feature type="region of interest" description="Disordered" evidence="1">
    <location>
        <begin position="349"/>
        <end position="383"/>
    </location>
</feature>
<gene>
    <name evidence="2" type="ORF">CB0940_07275</name>
    <name evidence="3" type="ORF">RHO25_007848</name>
</gene>
<evidence type="ECO:0000313" key="5">
    <source>
        <dbReference type="Proteomes" id="UP001302367"/>
    </source>
</evidence>
<feature type="region of interest" description="Disordered" evidence="1">
    <location>
        <begin position="489"/>
        <end position="515"/>
    </location>
</feature>
<dbReference type="EMBL" id="LKMD01000108">
    <property type="protein sequence ID" value="PIA88438.1"/>
    <property type="molecule type" value="Genomic_DNA"/>
</dbReference>
<evidence type="ECO:0000256" key="1">
    <source>
        <dbReference type="SAM" id="MobiDB-lite"/>
    </source>
</evidence>
<feature type="region of interest" description="Disordered" evidence="1">
    <location>
        <begin position="274"/>
        <end position="304"/>
    </location>
</feature>
<organism evidence="2 4">
    <name type="scientific">Cercospora beticola</name>
    <name type="common">Sugarbeet leaf spot fungus</name>
    <dbReference type="NCBI Taxonomy" id="122368"/>
    <lineage>
        <taxon>Eukaryota</taxon>
        <taxon>Fungi</taxon>
        <taxon>Dikarya</taxon>
        <taxon>Ascomycota</taxon>
        <taxon>Pezizomycotina</taxon>
        <taxon>Dothideomycetes</taxon>
        <taxon>Dothideomycetidae</taxon>
        <taxon>Mycosphaerellales</taxon>
        <taxon>Mycosphaerellaceae</taxon>
        <taxon>Cercospora</taxon>
    </lineage>
</organism>
<feature type="compositionally biased region" description="Basic and acidic residues" evidence="1">
    <location>
        <begin position="289"/>
        <end position="300"/>
    </location>
</feature>
<feature type="compositionally biased region" description="Polar residues" evidence="1">
    <location>
        <begin position="606"/>
        <end position="621"/>
    </location>
</feature>
<sequence>MIRTHRPRGYQWTTASEFQQTELFRNIRYEDAECVDDEVLRSDSDDEFPLSDRILKRQRVEKLADGLLNGEELHIHSARIDAQHVLQSLSCCFHKPKCIAQAIAEADWDEGSDDEWHDVEDDWAFLERQFPRPRSAADLPGEDVSASSEEEVSIEVQQSSCQRRRSQRIAKLIAIAPSEDALRKAATLRNRKYDIAEPVAVEESIPQPCPESVIADSQFDCSPDEELVSECGPSPTPAWTSAMWRSKGGFRPARKPRPVLKPVDQDCSRDELALSSFGAPSQPVGNTKPSDRATEHDAVAHDSQNNAVVALLSSSSGSDDQYGNDSRAIRETRSAGGTPVIPSLQLQQDVNRRRSAPSQSQKIAQIHGDSTEGQRQKVRGGAAQYNESVGVRGCSPFLFRKRALRSNNGYQSPLDVSELRQMSAPVPAPAKTPSKLVHFESCVLPPSPQESQTPLMDEHVNHRLPQEISSGRRSVSLRSSLRQEMIASGAEISRVEADESPQPAESTSPESRQEHLELSVVEDSFAGLEEPGNDNSMVAQSVDQQPEPQQLWPGTQAMLAQAQHELFTSPEKTDSAIYLGDATTPQTQPNTGVRRRRPLGALSQEPMPSTQALLQDWQGWSSIKKPRQPGTTGDNFQSPTVLKSTMSKSAISHVRSFEDKAKRRSSLRFAMSLSQDSPEAAITPAKPSSMPAQSVDMVPRTAEQAAPTTWPRPSGKIASSASFSVGVSSLAVASFRSQPSLDTDRNEHDPFKDRTVLADSTTVSLSFGAPQESSVHSIRIKSASQPAPDLEPIAQSHTEDKPAWRSPEAVKMPEPAAQNEETVFSELSFGPPNVQLDSFGEPLPSYLAVQHAQQMSDCDSQELRSTMNSIVENVLGPAASFSF</sequence>
<evidence type="ECO:0000313" key="3">
    <source>
        <dbReference type="EMBL" id="WPB03211.1"/>
    </source>
</evidence>
<protein>
    <submittedName>
        <fullName evidence="2">Uncharacterized protein</fullName>
    </submittedName>
</protein>
<reference evidence="3 5" key="2">
    <citation type="submission" date="2023-09" db="EMBL/GenBank/DDBJ databases">
        <title>Complete-Gapless Cercospora beticola genome.</title>
        <authorList>
            <person name="Wyatt N.A."/>
            <person name="Spanner R.E."/>
            <person name="Bolton M.D."/>
        </authorList>
    </citation>
    <scope>NUCLEOTIDE SEQUENCE [LARGE SCALE GENOMIC DNA]</scope>
    <source>
        <strain evidence="3">Cb09-40</strain>
    </source>
</reference>
<evidence type="ECO:0000313" key="2">
    <source>
        <dbReference type="EMBL" id="PIA88438.1"/>
    </source>
</evidence>
<feature type="compositionally biased region" description="Polar residues" evidence="1">
    <location>
        <begin position="629"/>
        <end position="650"/>
    </location>
</feature>
<evidence type="ECO:0000313" key="4">
    <source>
        <dbReference type="Proteomes" id="UP000230605"/>
    </source>
</evidence>
<proteinExistence type="predicted"/>
<accession>A0A2G5H7D6</accession>
<feature type="compositionally biased region" description="Polar residues" evidence="1">
    <location>
        <begin position="533"/>
        <end position="548"/>
    </location>
</feature>
<feature type="region of interest" description="Disordered" evidence="1">
    <location>
        <begin position="527"/>
        <end position="549"/>
    </location>
</feature>
<feature type="region of interest" description="Disordered" evidence="1">
    <location>
        <begin position="784"/>
        <end position="807"/>
    </location>
</feature>
<dbReference type="Proteomes" id="UP001302367">
    <property type="component" value="Chromosome 5"/>
</dbReference>
<dbReference type="AlphaFoldDB" id="A0A2G5H7D6"/>
<dbReference type="EMBL" id="CP134188">
    <property type="protein sequence ID" value="WPB03211.1"/>
    <property type="molecule type" value="Genomic_DNA"/>
</dbReference>
<keyword evidence="5" id="KW-1185">Reference proteome</keyword>
<feature type="region of interest" description="Disordered" evidence="1">
    <location>
        <begin position="670"/>
        <end position="693"/>
    </location>
</feature>
<reference evidence="2 4" key="1">
    <citation type="submission" date="2015-10" db="EMBL/GenBank/DDBJ databases">
        <title>The cercosporin biosynthetic gene cluster was horizontally transferred to several fungal lineages and shown to be expanded in Cercospora beticola based on microsynteny with recipient genomes.</title>
        <authorList>
            <person name="De Jonge R."/>
            <person name="Ebert M.K."/>
            <person name="Suttle J.C."/>
            <person name="Jurick Ii W.M."/>
            <person name="Secor G.A."/>
            <person name="Thomma B.P."/>
            <person name="Van De Peer Y."/>
            <person name="Bolton M.D."/>
        </authorList>
    </citation>
    <scope>NUCLEOTIDE SEQUENCE [LARGE SCALE GENOMIC DNA]</scope>
    <source>
        <strain evidence="2 4">09-40</strain>
    </source>
</reference>
<dbReference type="OrthoDB" id="5419922at2759"/>
<dbReference type="Proteomes" id="UP000230605">
    <property type="component" value="Chromosome 5"/>
</dbReference>